<protein>
    <recommendedName>
        <fullName evidence="11">L-dopachrome isomerase</fullName>
        <ecNumber evidence="8">5.3.2.1</ecNumber>
        <ecNumber evidence="7">5.3.3.12</ecNumber>
    </recommendedName>
    <alternativeName>
        <fullName evidence="9">L-dopachrome tautomerase</fullName>
    </alternativeName>
    <alternativeName>
        <fullName evidence="10">Phenylpyruvate tautomerase</fullName>
    </alternativeName>
</protein>
<evidence type="ECO:0000256" key="2">
    <source>
        <dbReference type="ARBA" id="ARBA00022514"/>
    </source>
</evidence>
<comment type="subcellular location">
    <subcellularLocation>
        <location evidence="1">Secreted</location>
    </subcellularLocation>
</comment>
<keyword evidence="13" id="KW-1185">Reference proteome</keyword>
<comment type="caution">
    <text evidence="12">The sequence shown here is derived from an EMBL/GenBank/DDBJ whole genome shotgun (WGS) entry which is preliminary data.</text>
</comment>
<keyword evidence="4" id="KW-0413">Isomerase</keyword>
<dbReference type="InterPro" id="IPR014347">
    <property type="entry name" value="Tautomerase/MIF_sf"/>
</dbReference>
<dbReference type="GO" id="GO:0004167">
    <property type="term" value="F:dopachrome isomerase activity"/>
    <property type="evidence" value="ECO:0007669"/>
    <property type="project" value="UniProtKB-EC"/>
</dbReference>
<dbReference type="SUPFAM" id="SSF55331">
    <property type="entry name" value="Tautomerase/MIF"/>
    <property type="match status" value="1"/>
</dbReference>
<accession>A0AAP5IFQ8</accession>
<dbReference type="GO" id="GO:0050178">
    <property type="term" value="F:phenylpyruvate tautomerase activity"/>
    <property type="evidence" value="ECO:0007669"/>
    <property type="project" value="UniProtKB-EC"/>
</dbReference>
<keyword evidence="3" id="KW-0964">Secreted</keyword>
<evidence type="ECO:0000313" key="13">
    <source>
        <dbReference type="Proteomes" id="UP000667802"/>
    </source>
</evidence>
<evidence type="ECO:0000256" key="5">
    <source>
        <dbReference type="ARBA" id="ARBA00036735"/>
    </source>
</evidence>
<evidence type="ECO:0000313" key="12">
    <source>
        <dbReference type="EMBL" id="MDR9900434.1"/>
    </source>
</evidence>
<evidence type="ECO:0000256" key="8">
    <source>
        <dbReference type="ARBA" id="ARBA00039086"/>
    </source>
</evidence>
<dbReference type="RefSeq" id="WP_208351242.1">
    <property type="nucleotide sequence ID" value="NZ_JAALHA020000034.1"/>
</dbReference>
<dbReference type="Gene3D" id="3.30.429.10">
    <property type="entry name" value="Macrophage Migration Inhibitory Factor"/>
    <property type="match status" value="1"/>
</dbReference>
<dbReference type="EC" id="5.3.3.12" evidence="7"/>
<evidence type="ECO:0000256" key="6">
    <source>
        <dbReference type="ARBA" id="ARBA00036823"/>
    </source>
</evidence>
<proteinExistence type="predicted"/>
<dbReference type="PANTHER" id="PTHR11954">
    <property type="entry name" value="D-DOPACHROME DECARBOXYLASE"/>
    <property type="match status" value="1"/>
</dbReference>
<dbReference type="Pfam" id="PF01187">
    <property type="entry name" value="MIF"/>
    <property type="match status" value="1"/>
</dbReference>
<evidence type="ECO:0000256" key="1">
    <source>
        <dbReference type="ARBA" id="ARBA00004613"/>
    </source>
</evidence>
<evidence type="ECO:0000256" key="9">
    <source>
        <dbReference type="ARBA" id="ARBA00041631"/>
    </source>
</evidence>
<organism evidence="12 13">
    <name type="scientific">Aetokthonos hydrillicola Thurmond2011</name>
    <dbReference type="NCBI Taxonomy" id="2712845"/>
    <lineage>
        <taxon>Bacteria</taxon>
        <taxon>Bacillati</taxon>
        <taxon>Cyanobacteriota</taxon>
        <taxon>Cyanophyceae</taxon>
        <taxon>Nostocales</taxon>
        <taxon>Hapalosiphonaceae</taxon>
        <taxon>Aetokthonos</taxon>
    </lineage>
</organism>
<dbReference type="GO" id="GO:0005125">
    <property type="term" value="F:cytokine activity"/>
    <property type="evidence" value="ECO:0007669"/>
    <property type="project" value="UniProtKB-KW"/>
</dbReference>
<evidence type="ECO:0000256" key="10">
    <source>
        <dbReference type="ARBA" id="ARBA00041912"/>
    </source>
</evidence>
<dbReference type="PANTHER" id="PTHR11954:SF6">
    <property type="entry name" value="MACROPHAGE MIGRATION INHIBITORY FACTOR"/>
    <property type="match status" value="1"/>
</dbReference>
<sequence length="117" mass="12850">MPLIKVQSSVSAPQKAEVEAMLLSLSAKLAQHLGKPESYVMTAFEPEVPMTFAGTTDPVCYIEIKSIGTMKPEQTKAMSQEFCQQINQTLGVPTNRIYIEFADAKGAMWGWNSTTFG</sequence>
<evidence type="ECO:0000256" key="4">
    <source>
        <dbReference type="ARBA" id="ARBA00023235"/>
    </source>
</evidence>
<dbReference type="GO" id="GO:0005615">
    <property type="term" value="C:extracellular space"/>
    <property type="evidence" value="ECO:0007669"/>
    <property type="project" value="UniProtKB-KW"/>
</dbReference>
<dbReference type="AlphaFoldDB" id="A0AAP5IFQ8"/>
<dbReference type="EMBL" id="JAALHA020000034">
    <property type="protein sequence ID" value="MDR9900434.1"/>
    <property type="molecule type" value="Genomic_DNA"/>
</dbReference>
<comment type="catalytic activity">
    <reaction evidence="5">
        <text>3-phenylpyruvate = enol-phenylpyruvate</text>
        <dbReference type="Rhea" id="RHEA:17097"/>
        <dbReference type="ChEBI" id="CHEBI:16815"/>
        <dbReference type="ChEBI" id="CHEBI:18005"/>
        <dbReference type="EC" id="5.3.2.1"/>
    </reaction>
</comment>
<evidence type="ECO:0000256" key="7">
    <source>
        <dbReference type="ARBA" id="ARBA00038932"/>
    </source>
</evidence>
<keyword evidence="2" id="KW-0202">Cytokine</keyword>
<name>A0AAP5IFQ8_9CYAN</name>
<gene>
    <name evidence="12" type="ORF">G7B40_038695</name>
</gene>
<dbReference type="InterPro" id="IPR001398">
    <property type="entry name" value="Macrophage_inhib_fac"/>
</dbReference>
<dbReference type="Proteomes" id="UP000667802">
    <property type="component" value="Unassembled WGS sequence"/>
</dbReference>
<reference evidence="13" key="1">
    <citation type="journal article" date="2021" name="Science">
        <title>Hunting the eagle killer: A cyanobacterial neurotoxin causes vacuolar myelinopathy.</title>
        <authorList>
            <person name="Breinlinger S."/>
            <person name="Phillips T.J."/>
            <person name="Haram B.N."/>
            <person name="Mares J."/>
            <person name="Martinez Yerena J.A."/>
            <person name="Hrouzek P."/>
            <person name="Sobotka R."/>
            <person name="Henderson W.M."/>
            <person name="Schmieder P."/>
            <person name="Williams S.M."/>
            <person name="Lauderdale J.D."/>
            <person name="Wilde H.D."/>
            <person name="Gerrin W."/>
            <person name="Kust A."/>
            <person name="Washington J.W."/>
            <person name="Wagner C."/>
            <person name="Geier B."/>
            <person name="Liebeke M."/>
            <person name="Enke H."/>
            <person name="Niedermeyer T.H.J."/>
            <person name="Wilde S.B."/>
        </authorList>
    </citation>
    <scope>NUCLEOTIDE SEQUENCE [LARGE SCALE GENOMIC DNA]</scope>
    <source>
        <strain evidence="13">Thurmond2011</strain>
    </source>
</reference>
<dbReference type="EC" id="5.3.2.1" evidence="8"/>
<evidence type="ECO:0000256" key="11">
    <source>
        <dbReference type="ARBA" id="ARBA00042730"/>
    </source>
</evidence>
<evidence type="ECO:0000256" key="3">
    <source>
        <dbReference type="ARBA" id="ARBA00022525"/>
    </source>
</evidence>
<comment type="catalytic activity">
    <reaction evidence="6">
        <text>L-dopachrome = 5,6-dihydroxyindole-2-carboxylate</text>
        <dbReference type="Rhea" id="RHEA:13041"/>
        <dbReference type="ChEBI" id="CHEBI:16875"/>
        <dbReference type="ChEBI" id="CHEBI:57509"/>
        <dbReference type="EC" id="5.3.3.12"/>
    </reaction>
</comment>